<dbReference type="AlphaFoldDB" id="A0A379DFQ2"/>
<proteinExistence type="predicted"/>
<sequence length="303" mass="36197">MLNKYENTKIPLFKGSVSDTEQPQSSFLEKKVFIQKKHRNHTPVIRKNSKFALGKELSAIVNIHDWNRNRYLLKLRKNKKQRLSIRSERRETLYALVNELIEYADYSIDSDYLFEVMTNVERLAQNIRQLHIYPSGRKSYDPVIKALRMLEEAGLIIILREMDHQTKQRKAMRIWLRPEFFYSFGFSKKRLKQKVKNLYKYRVKKGLLEKSKNMYREHISRLAYSNVADITDKFALKNLLINIKKDFLSQEVIDNIQKTPEKSCSYKKSTNDFSYDIRKMTDDEQRLISENIKKLRAILNSEK</sequence>
<dbReference type="RefSeq" id="WP_115316496.1">
    <property type="nucleotide sequence ID" value="NZ_LWIF01000002.1"/>
</dbReference>
<dbReference type="Proteomes" id="UP000255417">
    <property type="component" value="Unassembled WGS sequence"/>
</dbReference>
<gene>
    <name evidence="1" type="ORF">NCTC12872_02043</name>
</gene>
<name>A0A379DFQ2_9PAST</name>
<dbReference type="EMBL" id="UGTA01000002">
    <property type="protein sequence ID" value="SUB76415.1"/>
    <property type="molecule type" value="Genomic_DNA"/>
</dbReference>
<keyword evidence="2" id="KW-1185">Reference proteome</keyword>
<dbReference type="OrthoDB" id="6440916at2"/>
<protein>
    <submittedName>
        <fullName evidence="1">IncFII RepA protein family</fullName>
    </submittedName>
</protein>
<reference evidence="1 2" key="1">
    <citation type="submission" date="2018-06" db="EMBL/GenBank/DDBJ databases">
        <authorList>
            <consortium name="Pathogen Informatics"/>
            <person name="Doyle S."/>
        </authorList>
    </citation>
    <scope>NUCLEOTIDE SEQUENCE [LARGE SCALE GENOMIC DNA]</scope>
    <source>
        <strain evidence="1 2">NCTC12872</strain>
    </source>
</reference>
<evidence type="ECO:0000313" key="2">
    <source>
        <dbReference type="Proteomes" id="UP000255417"/>
    </source>
</evidence>
<organism evidence="1 2">
    <name type="scientific">Phocoenobacter uteri</name>
    <dbReference type="NCBI Taxonomy" id="146806"/>
    <lineage>
        <taxon>Bacteria</taxon>
        <taxon>Pseudomonadati</taxon>
        <taxon>Pseudomonadota</taxon>
        <taxon>Gammaproteobacteria</taxon>
        <taxon>Pasteurellales</taxon>
        <taxon>Pasteurellaceae</taxon>
        <taxon>Phocoenobacter</taxon>
    </lineage>
</organism>
<accession>A0A379DFQ2</accession>
<evidence type="ECO:0000313" key="1">
    <source>
        <dbReference type="EMBL" id="SUB76415.1"/>
    </source>
</evidence>